<evidence type="ECO:0000313" key="3">
    <source>
        <dbReference type="Proteomes" id="UP000813444"/>
    </source>
</evidence>
<protein>
    <submittedName>
        <fullName evidence="2">Glyoxalase-like domain-containing protein</fullName>
    </submittedName>
</protein>
<organism evidence="2 3">
    <name type="scientific">Stachybotrys elegans</name>
    <dbReference type="NCBI Taxonomy" id="80388"/>
    <lineage>
        <taxon>Eukaryota</taxon>
        <taxon>Fungi</taxon>
        <taxon>Dikarya</taxon>
        <taxon>Ascomycota</taxon>
        <taxon>Pezizomycotina</taxon>
        <taxon>Sordariomycetes</taxon>
        <taxon>Hypocreomycetidae</taxon>
        <taxon>Hypocreales</taxon>
        <taxon>Stachybotryaceae</taxon>
        <taxon>Stachybotrys</taxon>
    </lineage>
</organism>
<dbReference type="Pfam" id="PF13468">
    <property type="entry name" value="Glyoxalase_3"/>
    <property type="match status" value="1"/>
</dbReference>
<reference evidence="2" key="1">
    <citation type="journal article" date="2021" name="Nat. Commun.">
        <title>Genetic determinants of endophytism in the Arabidopsis root mycobiome.</title>
        <authorList>
            <person name="Mesny F."/>
            <person name="Miyauchi S."/>
            <person name="Thiergart T."/>
            <person name="Pickel B."/>
            <person name="Atanasova L."/>
            <person name="Karlsson M."/>
            <person name="Huettel B."/>
            <person name="Barry K.W."/>
            <person name="Haridas S."/>
            <person name="Chen C."/>
            <person name="Bauer D."/>
            <person name="Andreopoulos W."/>
            <person name="Pangilinan J."/>
            <person name="LaButti K."/>
            <person name="Riley R."/>
            <person name="Lipzen A."/>
            <person name="Clum A."/>
            <person name="Drula E."/>
            <person name="Henrissat B."/>
            <person name="Kohler A."/>
            <person name="Grigoriev I.V."/>
            <person name="Martin F.M."/>
            <person name="Hacquard S."/>
        </authorList>
    </citation>
    <scope>NUCLEOTIDE SEQUENCE</scope>
    <source>
        <strain evidence="2">MPI-CAGE-CH-0235</strain>
    </source>
</reference>
<feature type="domain" description="Glyoxalase-like" evidence="1">
    <location>
        <begin position="10"/>
        <end position="194"/>
    </location>
</feature>
<dbReference type="EMBL" id="JAGPNK010000001">
    <property type="protein sequence ID" value="KAH7329501.1"/>
    <property type="molecule type" value="Genomic_DNA"/>
</dbReference>
<proteinExistence type="predicted"/>
<comment type="caution">
    <text evidence="2">The sequence shown here is derived from an EMBL/GenBank/DDBJ whole genome shotgun (WGS) entry which is preliminary data.</text>
</comment>
<dbReference type="Gene3D" id="3.10.180.10">
    <property type="entry name" value="2,3-Dihydroxybiphenyl 1,2-Dioxygenase, domain 1"/>
    <property type="match status" value="1"/>
</dbReference>
<keyword evidence="3" id="KW-1185">Reference proteome</keyword>
<dbReference type="InterPro" id="IPR025870">
    <property type="entry name" value="Glyoxalase-like_dom"/>
</dbReference>
<dbReference type="PANTHER" id="PTHR40265">
    <property type="entry name" value="BLL2707 PROTEIN"/>
    <property type="match status" value="1"/>
</dbReference>
<dbReference type="InterPro" id="IPR029068">
    <property type="entry name" value="Glyas_Bleomycin-R_OHBP_Dase"/>
</dbReference>
<sequence length="257" mass="28184">MASSTDGILLDHIVILVSESTLRDLPAKLKDDFNVTVGGTHADGLTLNNLIFFEDGVYIEVIAFFDAADDETRKKHRWGQLQENTIIDWAYTLPDKEQFPPVQQRVVKDQPSYVYSDPVPGGRKRPDGTVLEWAVAAANRTDGRYLARGALPFWCLDVTPRHLRVPYQDEGKATHGCGATGVAEVSIGVGREDVADLERAHRAILHGQLEYGVPVGKPVGKVHLVPSEDSSISIKLTGRSEGRVQILPGLELEIVPS</sequence>
<dbReference type="OrthoDB" id="408973at2759"/>
<name>A0A8K0T558_9HYPO</name>
<gene>
    <name evidence="2" type="ORF">B0I35DRAFT_474098</name>
</gene>
<evidence type="ECO:0000313" key="2">
    <source>
        <dbReference type="EMBL" id="KAH7329501.1"/>
    </source>
</evidence>
<accession>A0A8K0T558</accession>
<dbReference type="PANTHER" id="PTHR40265:SF1">
    <property type="entry name" value="GLYOXALASE-LIKE DOMAIN-CONTAINING PROTEIN"/>
    <property type="match status" value="1"/>
</dbReference>
<dbReference type="Proteomes" id="UP000813444">
    <property type="component" value="Unassembled WGS sequence"/>
</dbReference>
<evidence type="ECO:0000259" key="1">
    <source>
        <dbReference type="Pfam" id="PF13468"/>
    </source>
</evidence>
<dbReference type="AlphaFoldDB" id="A0A8K0T558"/>